<evidence type="ECO:0000256" key="5">
    <source>
        <dbReference type="ARBA" id="ARBA00023002"/>
    </source>
</evidence>
<dbReference type="InterPro" id="IPR037069">
    <property type="entry name" value="AcylCoA_DH/ox_N_sf"/>
</dbReference>
<dbReference type="InterPro" id="IPR013786">
    <property type="entry name" value="AcylCoA_DH/ox_N"/>
</dbReference>
<dbReference type="GO" id="GO:0050660">
    <property type="term" value="F:flavin adenine dinucleotide binding"/>
    <property type="evidence" value="ECO:0007669"/>
    <property type="project" value="InterPro"/>
</dbReference>
<name>A0A9W4FFP5_9MYCO</name>
<dbReference type="Pfam" id="PF02770">
    <property type="entry name" value="Acyl-CoA_dh_M"/>
    <property type="match status" value="1"/>
</dbReference>
<keyword evidence="5" id="KW-0560">Oxidoreductase</keyword>
<evidence type="ECO:0000256" key="1">
    <source>
        <dbReference type="ARBA" id="ARBA00001974"/>
    </source>
</evidence>
<gene>
    <name evidence="8" type="ORF">MGALJ_30240</name>
</gene>
<proteinExistence type="inferred from homology"/>
<keyword evidence="9" id="KW-1185">Reference proteome</keyword>
<dbReference type="InterPro" id="IPR009100">
    <property type="entry name" value="AcylCoA_DH/oxidase_NM_dom_sf"/>
</dbReference>
<feature type="domain" description="Acyl-CoA dehydrogenase/oxidase N-terminal" evidence="7">
    <location>
        <begin position="16"/>
        <end position="127"/>
    </location>
</feature>
<dbReference type="PANTHER" id="PTHR43292">
    <property type="entry name" value="ACYL-COA DEHYDROGENASE"/>
    <property type="match status" value="1"/>
</dbReference>
<dbReference type="PROSITE" id="PS00072">
    <property type="entry name" value="ACYL_COA_DH_1"/>
    <property type="match status" value="1"/>
</dbReference>
<protein>
    <submittedName>
        <fullName evidence="8">Acyl-CoA dehydrogenase</fullName>
    </submittedName>
</protein>
<evidence type="ECO:0000313" key="9">
    <source>
        <dbReference type="Proteomes" id="UP000465785"/>
    </source>
</evidence>
<evidence type="ECO:0000313" key="8">
    <source>
        <dbReference type="EMBL" id="BBY93355.1"/>
    </source>
</evidence>
<dbReference type="KEGG" id="mgau:MGALJ_30240"/>
<keyword evidence="3" id="KW-0285">Flavoprotein</keyword>
<dbReference type="FunFam" id="2.40.110.10:FF:000011">
    <property type="entry name" value="Acyl-CoA dehydrogenase FadE34"/>
    <property type="match status" value="1"/>
</dbReference>
<reference evidence="8 9" key="1">
    <citation type="journal article" date="2019" name="Emerg. Microbes Infect.">
        <title>Comprehensive subspecies identification of 175 nontuberculous mycobacteria species based on 7547 genomic profiles.</title>
        <authorList>
            <person name="Matsumoto Y."/>
            <person name="Kinjo T."/>
            <person name="Motooka D."/>
            <person name="Nabeya D."/>
            <person name="Jung N."/>
            <person name="Uechi K."/>
            <person name="Horii T."/>
            <person name="Iida T."/>
            <person name="Fujita J."/>
            <person name="Nakamura S."/>
        </authorList>
    </citation>
    <scope>NUCLEOTIDE SEQUENCE [LARGE SCALE GENOMIC DNA]</scope>
    <source>
        <strain evidence="8 9">JCM 6399</strain>
    </source>
</reference>
<dbReference type="Gene3D" id="1.20.140.10">
    <property type="entry name" value="Butyryl-CoA Dehydrogenase, subunit A, domain 3"/>
    <property type="match status" value="1"/>
</dbReference>
<evidence type="ECO:0000259" key="7">
    <source>
        <dbReference type="Pfam" id="PF02771"/>
    </source>
</evidence>
<dbReference type="GO" id="GO:0003995">
    <property type="term" value="F:acyl-CoA dehydrogenase activity"/>
    <property type="evidence" value="ECO:0007669"/>
    <property type="project" value="InterPro"/>
</dbReference>
<organism evidence="8 9">
    <name type="scientific">Mycobacterium gallinarum</name>
    <dbReference type="NCBI Taxonomy" id="39689"/>
    <lineage>
        <taxon>Bacteria</taxon>
        <taxon>Bacillati</taxon>
        <taxon>Actinomycetota</taxon>
        <taxon>Actinomycetes</taxon>
        <taxon>Mycobacteriales</taxon>
        <taxon>Mycobacteriaceae</taxon>
        <taxon>Mycobacterium</taxon>
    </lineage>
</organism>
<comment type="cofactor">
    <cofactor evidence="1">
        <name>FAD</name>
        <dbReference type="ChEBI" id="CHEBI:57692"/>
    </cofactor>
</comment>
<evidence type="ECO:0000256" key="3">
    <source>
        <dbReference type="ARBA" id="ARBA00022630"/>
    </source>
</evidence>
<dbReference type="InterPro" id="IPR006089">
    <property type="entry name" value="Acyl-CoA_DH_CS"/>
</dbReference>
<dbReference type="PANTHER" id="PTHR43292:SF4">
    <property type="entry name" value="ACYL-COA DEHYDROGENASE FADE34"/>
    <property type="match status" value="1"/>
</dbReference>
<dbReference type="Gene3D" id="1.10.540.10">
    <property type="entry name" value="Acyl-CoA dehydrogenase/oxidase, N-terminal domain"/>
    <property type="match status" value="1"/>
</dbReference>
<evidence type="ECO:0000256" key="4">
    <source>
        <dbReference type="ARBA" id="ARBA00022827"/>
    </source>
</evidence>
<evidence type="ECO:0000259" key="6">
    <source>
        <dbReference type="Pfam" id="PF02770"/>
    </source>
</evidence>
<dbReference type="InterPro" id="IPR046373">
    <property type="entry name" value="Acyl-CoA_Oxase/DH_mid-dom_sf"/>
</dbReference>
<dbReference type="GO" id="GO:0005886">
    <property type="term" value="C:plasma membrane"/>
    <property type="evidence" value="ECO:0007669"/>
    <property type="project" value="TreeGrafter"/>
</dbReference>
<dbReference type="InterPro" id="IPR006091">
    <property type="entry name" value="Acyl-CoA_Oxase/DH_mid-dom"/>
</dbReference>
<dbReference type="Proteomes" id="UP000465785">
    <property type="component" value="Chromosome"/>
</dbReference>
<comment type="similarity">
    <text evidence="2">Belongs to the acyl-CoA dehydrogenase family.</text>
</comment>
<accession>A0A9W4FFP5</accession>
<dbReference type="SUPFAM" id="SSF56645">
    <property type="entry name" value="Acyl-CoA dehydrogenase NM domain-like"/>
    <property type="match status" value="1"/>
</dbReference>
<evidence type="ECO:0000256" key="2">
    <source>
        <dbReference type="ARBA" id="ARBA00009347"/>
    </source>
</evidence>
<dbReference type="EMBL" id="AP022601">
    <property type="protein sequence ID" value="BBY93355.1"/>
    <property type="molecule type" value="Genomic_DNA"/>
</dbReference>
<dbReference type="Gene3D" id="2.40.110.10">
    <property type="entry name" value="Butyryl-CoA Dehydrogenase, subunit A, domain 2"/>
    <property type="match status" value="1"/>
</dbReference>
<sequence>MSTVTSFAALSANEPELAKLRAAAREFLSADRAEYGWRPAVDSWLGQWDEGFSARLGDAGFVGMIIPKRYGGQGLSHLHRYVVTEELLGQGAPVAAHWVADRQVAPGLLAYGNDEQRQRLLPRIAAGRYFSSIGMSEHTAGSDLAAVQTKATKTDGGWLLNGTKVWTSGAHLAHQVVVLARTSPPDPERRHAGFSQFIVPCDATGVRIEPIRLMNGEHHFNEVIFDDVLVPDADVLGEIGNGWHQVTSELSFERSGPERLLSTAPLIVAAIRVMSAGPCDDRTAEDVGDLLARLISLRQLSVWVARMLTSAGDAANQAALVKDLGTRFEQDSIEAITDLVDRVPMTPELSELLTTARLHKAVFTLRGGTNEVLRGVVARGMGLR</sequence>
<dbReference type="AlphaFoldDB" id="A0A9W4FFP5"/>
<feature type="domain" description="Acyl-CoA oxidase/dehydrogenase middle" evidence="6">
    <location>
        <begin position="133"/>
        <end position="228"/>
    </location>
</feature>
<dbReference type="InterPro" id="IPR052161">
    <property type="entry name" value="Mycobact_Acyl-CoA_DH"/>
</dbReference>
<keyword evidence="4" id="KW-0274">FAD</keyword>
<dbReference type="Pfam" id="PF02771">
    <property type="entry name" value="Acyl-CoA_dh_N"/>
    <property type="match status" value="1"/>
</dbReference>